<comment type="caution">
    <text evidence="2">The sequence shown here is derived from an EMBL/GenBank/DDBJ whole genome shotgun (WGS) entry which is preliminary data.</text>
</comment>
<protein>
    <submittedName>
        <fullName evidence="2">ABC transporter substrate binding protein</fullName>
    </submittedName>
</protein>
<proteinExistence type="predicted"/>
<sequence length="340" mass="35612">MNTLRFTAIGLMAAGLLAACQPDAAQKQPAPAASAVSAATGATETKRIAITAIVDHPSLNAIRQGVLDQLKAEGFEEGKNLQVDFQSAQGNPSTATQIAKKFAGDNPDVIVAITTPSAQAVAAATKTIPVVFAGITDPIGAKLIQNWQPSGTNITGTSNHRSMEPDLALMRELLPNLKNIGYVYSPGEANSVSMLNDLREQARKQGLNVVEAPAPTTAQVLTAARSLKGKADVLFTVQDNNVVAAYDSMHKAAMEMKIPLIASDTKSVERGAAAAIGVNDYKIGLESGKMAAQILRGTAAGSIAPTKPTEFELHLNAKFAAEQGLSFSDAIRKRATRVIE</sequence>
<dbReference type="EMBL" id="AEWV01000015">
    <property type="protein sequence ID" value="EGC17574.1"/>
    <property type="molecule type" value="Genomic_DNA"/>
</dbReference>
<organism evidence="2 3">
    <name type="scientific">Kingella denitrificans ATCC 33394</name>
    <dbReference type="NCBI Taxonomy" id="888741"/>
    <lineage>
        <taxon>Bacteria</taxon>
        <taxon>Pseudomonadati</taxon>
        <taxon>Pseudomonadota</taxon>
        <taxon>Betaproteobacteria</taxon>
        <taxon>Neisseriales</taxon>
        <taxon>Neisseriaceae</taxon>
        <taxon>Kingella</taxon>
    </lineage>
</organism>
<dbReference type="Proteomes" id="UP000004088">
    <property type="component" value="Unassembled WGS sequence"/>
</dbReference>
<feature type="signal peptide" evidence="1">
    <location>
        <begin position="1"/>
        <end position="24"/>
    </location>
</feature>
<dbReference type="RefSeq" id="WP_003782249.1">
    <property type="nucleotide sequence ID" value="NZ_GL870929.1"/>
</dbReference>
<dbReference type="STRING" id="888741.HMPREF9098_0900"/>
<dbReference type="HOGENOM" id="CLU_058196_1_0_4"/>
<gene>
    <name evidence="2" type="ORF">HMPREF9098_0900</name>
</gene>
<dbReference type="PANTHER" id="PTHR35271">
    <property type="entry name" value="ABC TRANSPORTER, SUBSTRATE-BINDING LIPOPROTEIN-RELATED"/>
    <property type="match status" value="1"/>
</dbReference>
<dbReference type="Gene3D" id="3.40.50.2300">
    <property type="match status" value="2"/>
</dbReference>
<accession>F0EYG6</accession>
<reference evidence="2 3" key="1">
    <citation type="submission" date="2011-01" db="EMBL/GenBank/DDBJ databases">
        <authorList>
            <person name="Muzny D."/>
            <person name="Qin X."/>
            <person name="Deng J."/>
            <person name="Jiang H."/>
            <person name="Liu Y."/>
            <person name="Qu J."/>
            <person name="Song X.-Z."/>
            <person name="Zhang L."/>
            <person name="Thornton R."/>
            <person name="Coyle M."/>
            <person name="Francisco L."/>
            <person name="Jackson L."/>
            <person name="Javaid M."/>
            <person name="Korchina V."/>
            <person name="Kovar C."/>
            <person name="Mata R."/>
            <person name="Mathew T."/>
            <person name="Ngo R."/>
            <person name="Nguyen L."/>
            <person name="Nguyen N."/>
            <person name="Okwuonu G."/>
            <person name="Ongeri F."/>
            <person name="Pham C."/>
            <person name="Simmons D."/>
            <person name="Wilczek-Boney K."/>
            <person name="Hale W."/>
            <person name="Jakkamsetti A."/>
            <person name="Pham P."/>
            <person name="Ruth R."/>
            <person name="San Lucas F."/>
            <person name="Warren J."/>
            <person name="Zhang J."/>
            <person name="Zhao Z."/>
            <person name="Zhou C."/>
            <person name="Zhu D."/>
            <person name="Lee S."/>
            <person name="Bess C."/>
            <person name="Blankenburg K."/>
            <person name="Forbes L."/>
            <person name="Fu Q."/>
            <person name="Gubbala S."/>
            <person name="Hirani K."/>
            <person name="Jayaseelan J.C."/>
            <person name="Lara F."/>
            <person name="Munidasa M."/>
            <person name="Palculict T."/>
            <person name="Patil S."/>
            <person name="Pu L.-L."/>
            <person name="Saada N."/>
            <person name="Tang L."/>
            <person name="Weissenberger G."/>
            <person name="Zhu Y."/>
            <person name="Hemphill L."/>
            <person name="Shang Y."/>
            <person name="Youmans B."/>
            <person name="Ayvaz T."/>
            <person name="Ross M."/>
            <person name="Santibanez J."/>
            <person name="Aqrawi P."/>
            <person name="Gross S."/>
            <person name="Joshi V."/>
            <person name="Fowler G."/>
            <person name="Nazareth L."/>
            <person name="Reid J."/>
            <person name="Worley K."/>
            <person name="Petrosino J."/>
            <person name="Highlander S."/>
            <person name="Gibbs R."/>
        </authorList>
    </citation>
    <scope>NUCLEOTIDE SEQUENCE [LARGE SCALE GENOMIC DNA]</scope>
    <source>
        <strain evidence="2 3">ATCC 33394</strain>
    </source>
</reference>
<dbReference type="SUPFAM" id="SSF53822">
    <property type="entry name" value="Periplasmic binding protein-like I"/>
    <property type="match status" value="1"/>
</dbReference>
<evidence type="ECO:0000313" key="2">
    <source>
        <dbReference type="EMBL" id="EGC17574.1"/>
    </source>
</evidence>
<dbReference type="CDD" id="cd06325">
    <property type="entry name" value="PBP1_ABC_unchar_transporter"/>
    <property type="match status" value="1"/>
</dbReference>
<feature type="chain" id="PRO_5003251473" evidence="1">
    <location>
        <begin position="25"/>
        <end position="340"/>
    </location>
</feature>
<dbReference type="PROSITE" id="PS51257">
    <property type="entry name" value="PROKAR_LIPOPROTEIN"/>
    <property type="match status" value="1"/>
</dbReference>
<keyword evidence="1" id="KW-0732">Signal</keyword>
<name>F0EYG6_9NEIS</name>
<dbReference type="InterPro" id="IPR028082">
    <property type="entry name" value="Peripla_BP_I"/>
</dbReference>
<keyword evidence="3" id="KW-1185">Reference proteome</keyword>
<dbReference type="Pfam" id="PF04392">
    <property type="entry name" value="ABC_sub_bind"/>
    <property type="match status" value="1"/>
</dbReference>
<evidence type="ECO:0000256" key="1">
    <source>
        <dbReference type="SAM" id="SignalP"/>
    </source>
</evidence>
<dbReference type="PANTHER" id="PTHR35271:SF1">
    <property type="entry name" value="ABC TRANSPORTER, SUBSTRATE-BINDING LIPOPROTEIN"/>
    <property type="match status" value="1"/>
</dbReference>
<dbReference type="InterPro" id="IPR007487">
    <property type="entry name" value="ABC_transpt-TYRBP-like"/>
</dbReference>
<dbReference type="AlphaFoldDB" id="F0EYG6"/>
<evidence type="ECO:0000313" key="3">
    <source>
        <dbReference type="Proteomes" id="UP000004088"/>
    </source>
</evidence>